<comment type="caution">
    <text evidence="1">The sequence shown here is derived from an EMBL/GenBank/DDBJ whole genome shotgun (WGS) entry which is preliminary data.</text>
</comment>
<proteinExistence type="predicted"/>
<accession>A0A9X1FS83</accession>
<gene>
    <name evidence="1" type="ORF">KX928_03370</name>
</gene>
<evidence type="ECO:0000313" key="2">
    <source>
        <dbReference type="Proteomes" id="UP001138661"/>
    </source>
</evidence>
<reference evidence="1" key="1">
    <citation type="submission" date="2021-07" db="EMBL/GenBank/DDBJ databases">
        <title>Roseobacter insulae sp. nov., isolated from a tidal flat.</title>
        <authorList>
            <person name="Park S."/>
            <person name="Yoon J.-H."/>
        </authorList>
    </citation>
    <scope>NUCLEOTIDE SEQUENCE</scope>
    <source>
        <strain evidence="1">YSTF-M11</strain>
    </source>
</reference>
<dbReference type="RefSeq" id="WP_219498925.1">
    <property type="nucleotide sequence ID" value="NZ_JAHXDN010000001.1"/>
</dbReference>
<dbReference type="EMBL" id="JAHXDN010000001">
    <property type="protein sequence ID" value="MBW4706821.1"/>
    <property type="molecule type" value="Genomic_DNA"/>
</dbReference>
<name>A0A9X1FS83_9RHOB</name>
<evidence type="ECO:0000313" key="1">
    <source>
        <dbReference type="EMBL" id="MBW4706821.1"/>
    </source>
</evidence>
<sequence length="86" mass="9435">MSWTIDHPRRIGDQIIAAVTKQWIVVETAGPAIIGTAQKQPLVILHLQNGVVTATDVAGHVYDADEIERRYPGAILRLQSLMGEYG</sequence>
<keyword evidence="2" id="KW-1185">Reference proteome</keyword>
<dbReference type="Proteomes" id="UP001138661">
    <property type="component" value="Unassembled WGS sequence"/>
</dbReference>
<organism evidence="1 2">
    <name type="scientific">Roseobacter insulae</name>
    <dbReference type="NCBI Taxonomy" id="2859783"/>
    <lineage>
        <taxon>Bacteria</taxon>
        <taxon>Pseudomonadati</taxon>
        <taxon>Pseudomonadota</taxon>
        <taxon>Alphaproteobacteria</taxon>
        <taxon>Rhodobacterales</taxon>
        <taxon>Roseobacteraceae</taxon>
        <taxon>Roseobacter</taxon>
    </lineage>
</organism>
<protein>
    <submittedName>
        <fullName evidence="1">Uncharacterized protein</fullName>
    </submittedName>
</protein>
<dbReference type="AlphaFoldDB" id="A0A9X1FS83"/>